<comment type="caution">
    <text evidence="2">The sequence shown here is derived from an EMBL/GenBank/DDBJ whole genome shotgun (WGS) entry which is preliminary data.</text>
</comment>
<dbReference type="PANTHER" id="PTHR43546:SF7">
    <property type="entry name" value="METALLO-BETA-LACTAMASE DOMAIN-CONTAINING PROTEIN"/>
    <property type="match status" value="1"/>
</dbReference>
<dbReference type="SUPFAM" id="SSF56281">
    <property type="entry name" value="Metallo-hydrolase/oxidoreductase"/>
    <property type="match status" value="1"/>
</dbReference>
<dbReference type="InterPro" id="IPR050114">
    <property type="entry name" value="UPF0173_UPF0282_UlaG_hydrolase"/>
</dbReference>
<dbReference type="PANTHER" id="PTHR43546">
    <property type="entry name" value="UPF0173 METAL-DEPENDENT HYDROLASE MJ1163-RELATED"/>
    <property type="match status" value="1"/>
</dbReference>
<name>A0A9X4ASN7_9BACT</name>
<sequence>MKPIPTKRLVLPPGPENPGGAGSIFFVGTATVLLRYAGFTILTDPNFLHAGDHVHLGYGLTSERKTNPAIDLADLPPVDLVLLSHLHEDHFDRRVARELDRSLPIVTTEQAAASLRGMGFGRAEGLDRWGSIVVEKGASRVRITAMPARHGPPVVSRFLPDTMGSMLDFESPALRLYISGDTLVHEDLRAIPRRYPGIDLALVHLGGTRILGVLVTMDAAQGVEALQILDPRKAIPIHYDDYTVFRSPLEDFVKAVREAGLEDRVVYLARGETFTFDVKEPGRRAA</sequence>
<reference evidence="2 3" key="1">
    <citation type="submission" date="2021-04" db="EMBL/GenBank/DDBJ databases">
        <title>Genome analysis of Polyangium sp.</title>
        <authorList>
            <person name="Li Y."/>
            <person name="Wang J."/>
        </authorList>
    </citation>
    <scope>NUCLEOTIDE SEQUENCE [LARGE SCALE GENOMIC DNA]</scope>
    <source>
        <strain evidence="2 3">SDU14</strain>
    </source>
</reference>
<dbReference type="Proteomes" id="UP001151081">
    <property type="component" value="Unassembled WGS sequence"/>
</dbReference>
<feature type="domain" description="Metallo-beta-lactamase" evidence="1">
    <location>
        <begin position="63"/>
        <end position="239"/>
    </location>
</feature>
<dbReference type="Gene3D" id="3.60.15.10">
    <property type="entry name" value="Ribonuclease Z/Hydroxyacylglutathione hydrolase-like"/>
    <property type="match status" value="1"/>
</dbReference>
<dbReference type="InterPro" id="IPR001279">
    <property type="entry name" value="Metallo-B-lactamas"/>
</dbReference>
<accession>A0A9X4ASN7</accession>
<dbReference type="RefSeq" id="WP_272419818.1">
    <property type="nucleotide sequence ID" value="NZ_JAGTJJ010000004.1"/>
</dbReference>
<proteinExistence type="predicted"/>
<gene>
    <name evidence="2" type="ORF">KEG57_12790</name>
</gene>
<evidence type="ECO:0000313" key="2">
    <source>
        <dbReference type="EMBL" id="MDC3981382.1"/>
    </source>
</evidence>
<protein>
    <submittedName>
        <fullName evidence="2">MBL fold metallo-hydrolase</fullName>
    </submittedName>
</protein>
<evidence type="ECO:0000313" key="3">
    <source>
        <dbReference type="Proteomes" id="UP001151081"/>
    </source>
</evidence>
<organism evidence="2 3">
    <name type="scientific">Polyangium jinanense</name>
    <dbReference type="NCBI Taxonomy" id="2829994"/>
    <lineage>
        <taxon>Bacteria</taxon>
        <taxon>Pseudomonadati</taxon>
        <taxon>Myxococcota</taxon>
        <taxon>Polyangia</taxon>
        <taxon>Polyangiales</taxon>
        <taxon>Polyangiaceae</taxon>
        <taxon>Polyangium</taxon>
    </lineage>
</organism>
<keyword evidence="3" id="KW-1185">Reference proteome</keyword>
<dbReference type="Pfam" id="PF12706">
    <property type="entry name" value="Lactamase_B_2"/>
    <property type="match status" value="1"/>
</dbReference>
<evidence type="ECO:0000259" key="1">
    <source>
        <dbReference type="Pfam" id="PF12706"/>
    </source>
</evidence>
<dbReference type="InterPro" id="IPR036866">
    <property type="entry name" value="RibonucZ/Hydroxyglut_hydro"/>
</dbReference>
<dbReference type="AlphaFoldDB" id="A0A9X4ASN7"/>
<dbReference type="EMBL" id="JAGTJJ010000004">
    <property type="protein sequence ID" value="MDC3981382.1"/>
    <property type="molecule type" value="Genomic_DNA"/>
</dbReference>